<feature type="chain" id="PRO_5007546397" description="Histidine phosphatase family protein" evidence="1">
    <location>
        <begin position="21"/>
        <end position="195"/>
    </location>
</feature>
<proteinExistence type="predicted"/>
<gene>
    <name evidence="2" type="ORF">NS331_24755</name>
</gene>
<keyword evidence="3" id="KW-1185">Reference proteome</keyword>
<accession>A0A147GLP7</accession>
<dbReference type="PATRIC" id="fig|433924.3.peg.2286"/>
<comment type="caution">
    <text evidence="2">The sequence shown here is derived from an EMBL/GenBank/DDBJ whole genome shotgun (WGS) entry which is preliminary data.</text>
</comment>
<dbReference type="AlphaFoldDB" id="A0A147GLP7"/>
<evidence type="ECO:0000256" key="1">
    <source>
        <dbReference type="SAM" id="SignalP"/>
    </source>
</evidence>
<name>A0A147GLP7_9BURK</name>
<protein>
    <recommendedName>
        <fullName evidence="4">Histidine phosphatase family protein</fullName>
    </recommendedName>
</protein>
<organism evidence="2 3">
    <name type="scientific">Pseudacidovorax intermedius</name>
    <dbReference type="NCBI Taxonomy" id="433924"/>
    <lineage>
        <taxon>Bacteria</taxon>
        <taxon>Pseudomonadati</taxon>
        <taxon>Pseudomonadota</taxon>
        <taxon>Betaproteobacteria</taxon>
        <taxon>Burkholderiales</taxon>
        <taxon>Comamonadaceae</taxon>
        <taxon>Pseudacidovorax</taxon>
    </lineage>
</organism>
<keyword evidence="1" id="KW-0732">Signal</keyword>
<evidence type="ECO:0000313" key="3">
    <source>
        <dbReference type="Proteomes" id="UP000072741"/>
    </source>
</evidence>
<dbReference type="EMBL" id="LDSL01000228">
    <property type="protein sequence ID" value="KTT11523.1"/>
    <property type="molecule type" value="Genomic_DNA"/>
</dbReference>
<feature type="signal peptide" evidence="1">
    <location>
        <begin position="1"/>
        <end position="20"/>
    </location>
</feature>
<dbReference type="Proteomes" id="UP000072741">
    <property type="component" value="Unassembled WGS sequence"/>
</dbReference>
<reference evidence="2 3" key="1">
    <citation type="journal article" date="2016" name="Front. Microbiol.">
        <title>Genomic Resource of Rice Seed Associated Bacteria.</title>
        <authorList>
            <person name="Midha S."/>
            <person name="Bansal K."/>
            <person name="Sharma S."/>
            <person name="Kumar N."/>
            <person name="Patil P.P."/>
            <person name="Chaudhry V."/>
            <person name="Patil P.B."/>
        </authorList>
    </citation>
    <scope>NUCLEOTIDE SEQUENCE [LARGE SCALE GENOMIC DNA]</scope>
    <source>
        <strain evidence="2 3">NS331</strain>
    </source>
</reference>
<evidence type="ECO:0008006" key="4">
    <source>
        <dbReference type="Google" id="ProtNLM"/>
    </source>
</evidence>
<sequence>MPLRLVTSLLLLAAAAAAHADIRLVMFRHGEKPAEGLGQLDCQGLNRALALPKVLLAAYGRPAGLYAPDPGAVKDDLGRPYNYIRPLATIEPTAIRLGMPVDTRWAWHDIVGLQAELLRPEHDGQTLFVAWEHHKLQALARSVLQARGADPAQVPAWRGADFDSIYVLTLPRQGGATFKVEAQGLDGLSTACPGG</sequence>
<evidence type="ECO:0000313" key="2">
    <source>
        <dbReference type="EMBL" id="KTT11523.1"/>
    </source>
</evidence>